<evidence type="ECO:0000256" key="12">
    <source>
        <dbReference type="SAM" id="Phobius"/>
    </source>
</evidence>
<dbReference type="EMBL" id="DF975151">
    <property type="protein sequence ID" value="GAU51463.1"/>
    <property type="molecule type" value="Genomic_DNA"/>
</dbReference>
<dbReference type="InterPro" id="IPR002156">
    <property type="entry name" value="RNaseH_domain"/>
</dbReference>
<dbReference type="PANTHER" id="PTHR12468">
    <property type="entry name" value="GPI MANNOSYLTRANSFERASE 2"/>
    <property type="match status" value="1"/>
</dbReference>
<dbReference type="Gene3D" id="3.60.10.10">
    <property type="entry name" value="Endonuclease/exonuclease/phosphatase"/>
    <property type="match status" value="1"/>
</dbReference>
<keyword evidence="4" id="KW-0337">GPI-anchor biosynthesis</keyword>
<feature type="transmembrane region" description="Helical" evidence="12">
    <location>
        <begin position="21"/>
        <end position="43"/>
    </location>
</feature>
<evidence type="ECO:0000256" key="1">
    <source>
        <dbReference type="ARBA" id="ARBA00004477"/>
    </source>
</evidence>
<evidence type="ECO:0000259" key="13">
    <source>
        <dbReference type="PROSITE" id="PS50878"/>
    </source>
</evidence>
<protein>
    <recommendedName>
        <fullName evidence="13">Reverse transcriptase domain-containing protein</fullName>
    </recommendedName>
</protein>
<dbReference type="GO" id="GO:0005789">
    <property type="term" value="C:endoplasmic reticulum membrane"/>
    <property type="evidence" value="ECO:0007669"/>
    <property type="project" value="UniProtKB-SubCell"/>
</dbReference>
<evidence type="ECO:0000256" key="7">
    <source>
        <dbReference type="ARBA" id="ARBA00022692"/>
    </source>
</evidence>
<dbReference type="SUPFAM" id="SSF56672">
    <property type="entry name" value="DNA/RNA polymerases"/>
    <property type="match status" value="1"/>
</dbReference>
<organism evidence="14 15">
    <name type="scientific">Trifolium subterraneum</name>
    <name type="common">Subterranean clover</name>
    <dbReference type="NCBI Taxonomy" id="3900"/>
    <lineage>
        <taxon>Eukaryota</taxon>
        <taxon>Viridiplantae</taxon>
        <taxon>Streptophyta</taxon>
        <taxon>Embryophyta</taxon>
        <taxon>Tracheophyta</taxon>
        <taxon>Spermatophyta</taxon>
        <taxon>Magnoliopsida</taxon>
        <taxon>eudicotyledons</taxon>
        <taxon>Gunneridae</taxon>
        <taxon>Pentapetalae</taxon>
        <taxon>rosids</taxon>
        <taxon>fabids</taxon>
        <taxon>Fabales</taxon>
        <taxon>Fabaceae</taxon>
        <taxon>Papilionoideae</taxon>
        <taxon>50 kb inversion clade</taxon>
        <taxon>NPAAA clade</taxon>
        <taxon>Hologalegina</taxon>
        <taxon>IRL clade</taxon>
        <taxon>Trifolieae</taxon>
        <taxon>Trifolium</taxon>
    </lineage>
</organism>
<proteinExistence type="inferred from homology"/>
<feature type="transmembrane region" description="Helical" evidence="12">
    <location>
        <begin position="49"/>
        <end position="70"/>
    </location>
</feature>
<dbReference type="GO" id="GO:0004376">
    <property type="term" value="F:GPI mannosyltransferase activity"/>
    <property type="evidence" value="ECO:0007669"/>
    <property type="project" value="InterPro"/>
</dbReference>
<evidence type="ECO:0000256" key="8">
    <source>
        <dbReference type="ARBA" id="ARBA00022824"/>
    </source>
</evidence>
<dbReference type="GO" id="GO:0031501">
    <property type="term" value="C:mannosyltransferase complex"/>
    <property type="evidence" value="ECO:0007669"/>
    <property type="project" value="TreeGrafter"/>
</dbReference>
<feature type="transmembrane region" description="Helical" evidence="12">
    <location>
        <begin position="1826"/>
        <end position="1847"/>
    </location>
</feature>
<comment type="similarity">
    <text evidence="3">Belongs to the PIGV family.</text>
</comment>
<dbReference type="InterPro" id="IPR025558">
    <property type="entry name" value="DUF4283"/>
</dbReference>
<keyword evidence="5" id="KW-0328">Glycosyltransferase</keyword>
<feature type="transmembrane region" description="Helical" evidence="12">
    <location>
        <begin position="1859"/>
        <end position="1880"/>
    </location>
</feature>
<dbReference type="CDD" id="cd06222">
    <property type="entry name" value="RNase_H_like"/>
    <property type="match status" value="1"/>
</dbReference>
<dbReference type="GO" id="GO:0004523">
    <property type="term" value="F:RNA-DNA hybrid ribonuclease activity"/>
    <property type="evidence" value="ECO:0007669"/>
    <property type="project" value="InterPro"/>
</dbReference>
<keyword evidence="10 12" id="KW-0472">Membrane</keyword>
<gene>
    <name evidence="14" type="ORF">TSUD_413610</name>
</gene>
<evidence type="ECO:0000313" key="14">
    <source>
        <dbReference type="EMBL" id="GAU51463.1"/>
    </source>
</evidence>
<dbReference type="Pfam" id="PF00078">
    <property type="entry name" value="RVT_1"/>
    <property type="match status" value="1"/>
</dbReference>
<evidence type="ECO:0000256" key="6">
    <source>
        <dbReference type="ARBA" id="ARBA00022679"/>
    </source>
</evidence>
<dbReference type="PROSITE" id="PS50878">
    <property type="entry name" value="RT_POL"/>
    <property type="match status" value="1"/>
</dbReference>
<dbReference type="Pfam" id="PF04188">
    <property type="entry name" value="Mannosyl_trans2"/>
    <property type="match status" value="2"/>
</dbReference>
<feature type="transmembrane region" description="Helical" evidence="12">
    <location>
        <begin position="1725"/>
        <end position="1743"/>
    </location>
</feature>
<dbReference type="OrthoDB" id="1430711at2759"/>
<dbReference type="InterPro" id="IPR043502">
    <property type="entry name" value="DNA/RNA_pol_sf"/>
</dbReference>
<dbReference type="GO" id="GO:0006506">
    <property type="term" value="P:GPI anchor biosynthetic process"/>
    <property type="evidence" value="ECO:0007669"/>
    <property type="project" value="UniProtKB-UniPathway"/>
</dbReference>
<evidence type="ECO:0000256" key="3">
    <source>
        <dbReference type="ARBA" id="ARBA00008698"/>
    </source>
</evidence>
<dbReference type="GO" id="GO:0003676">
    <property type="term" value="F:nucleic acid binding"/>
    <property type="evidence" value="ECO:0007669"/>
    <property type="project" value="InterPro"/>
</dbReference>
<keyword evidence="7 12" id="KW-0812">Transmembrane</keyword>
<name>A0A2Z6P918_TRISU</name>
<reference evidence="15" key="1">
    <citation type="journal article" date="2017" name="Front. Plant Sci.">
        <title>Climate Clever Clovers: New Paradigm to Reduce the Environmental Footprint of Ruminants by Breeding Low Methanogenic Forages Utilizing Haplotype Variation.</title>
        <authorList>
            <person name="Kaur P."/>
            <person name="Appels R."/>
            <person name="Bayer P.E."/>
            <person name="Keeble-Gagnere G."/>
            <person name="Wang J."/>
            <person name="Hirakawa H."/>
            <person name="Shirasawa K."/>
            <person name="Vercoe P."/>
            <person name="Stefanova K."/>
            <person name="Durmic Z."/>
            <person name="Nichols P."/>
            <person name="Revell C."/>
            <person name="Isobe S.N."/>
            <person name="Edwards D."/>
            <person name="Erskine W."/>
        </authorList>
    </citation>
    <scope>NUCLEOTIDE SEQUENCE [LARGE SCALE GENOMIC DNA]</scope>
    <source>
        <strain evidence="15">cv. Daliak</strain>
    </source>
</reference>
<dbReference type="Gene3D" id="3.30.420.10">
    <property type="entry name" value="Ribonuclease H-like superfamily/Ribonuclease H"/>
    <property type="match status" value="1"/>
</dbReference>
<evidence type="ECO:0000256" key="11">
    <source>
        <dbReference type="SAM" id="MobiDB-lite"/>
    </source>
</evidence>
<dbReference type="InterPro" id="IPR007315">
    <property type="entry name" value="PIG-V/Gpi18"/>
</dbReference>
<dbReference type="UniPathway" id="UPA00196"/>
<dbReference type="InterPro" id="IPR012337">
    <property type="entry name" value="RNaseH-like_sf"/>
</dbReference>
<dbReference type="SUPFAM" id="SSF53098">
    <property type="entry name" value="Ribonuclease H-like"/>
    <property type="match status" value="1"/>
</dbReference>
<evidence type="ECO:0000256" key="5">
    <source>
        <dbReference type="ARBA" id="ARBA00022676"/>
    </source>
</evidence>
<dbReference type="GO" id="GO:0000009">
    <property type="term" value="F:alpha-1,6-mannosyltransferase activity"/>
    <property type="evidence" value="ECO:0007669"/>
    <property type="project" value="InterPro"/>
</dbReference>
<comment type="pathway">
    <text evidence="2">Glycolipid biosynthesis; glycosylphosphatidylinositol-anchor biosynthesis.</text>
</comment>
<dbReference type="Pfam" id="PF13456">
    <property type="entry name" value="RVT_3"/>
    <property type="match status" value="1"/>
</dbReference>
<keyword evidence="6" id="KW-0808">Transferase</keyword>
<keyword evidence="8" id="KW-0256">Endoplasmic reticulum</keyword>
<dbReference type="InterPro" id="IPR026960">
    <property type="entry name" value="RVT-Znf"/>
</dbReference>
<comment type="subcellular location">
    <subcellularLocation>
        <location evidence="1">Endoplasmic reticulum membrane</location>
        <topology evidence="1">Multi-pass membrane protein</topology>
    </subcellularLocation>
</comment>
<dbReference type="SUPFAM" id="SSF56219">
    <property type="entry name" value="DNase I-like"/>
    <property type="match status" value="1"/>
</dbReference>
<evidence type="ECO:0000256" key="2">
    <source>
        <dbReference type="ARBA" id="ARBA00004687"/>
    </source>
</evidence>
<keyword evidence="9 12" id="KW-1133">Transmembrane helix</keyword>
<evidence type="ECO:0000256" key="10">
    <source>
        <dbReference type="ARBA" id="ARBA00023136"/>
    </source>
</evidence>
<sequence length="1897" mass="213862">MVWDSVYFIRSAQCGYEYEQSYAFLPFLPLSISFLTPSILSSFLPQRSLFVLSAYIINNLAFILAALYFYSYLVDLKLHYELRFCSALILLLYFIHQCNLLIFQQPISAKSSNPNPTQQKTFAQALSNVCDIPLNQFPKPCVKGDRWAITIPEEEYLVGMEACKHNLHGRIIWPKGATPLSLESLRAKLAVLWKAIGKWGVMSLGKGFYEFSFSTLEDLRSVRSISSWNLAPGVLKLFAWTSDFNPSMQQLSSAQVWIRISGLSQEYWRPKILFAIASSVGTPICMDSFTNKPMLERSFGHYARVLVDVNLAQELRFGVLVESKGFAFFVDIEYENLPDYCTFCNCVGHHFENCKRRKDGAQKDFSKKPVPQPTKQYVPVQTKEKGKTTEDFELDGGTPLVYDQVNHDQLRREADRVLEQELNNAYCSIDNTVVNQSPIPHSSPAIEVFNEDENNIVGSEFVEVTQVHAKPVEVVSNATHIDTHILTPIEPPNLTPIEQNLEVDPLIPLIVQHEIGFLRESWANLAEQEEQINSCKPTSPKTKSLCPSHQPSNVNALADASVPSHEDNEGFKLVTSRSSKRIEKKNSSQQRILATDDQRISISVEVGGINFGDFNTILGAHEHRGNCIPAPIPIVDFQQWTNSLDLLHLPTHGAFFTWANGRRGRHYTQRRLDRVICNQDWINACNSIHVSTLTKSKSDHFPLLLEFKNQETQFTSHFKFLKMWTAHHDCINVVQNSWNTVVTGCPMYVLSQKLKILKANLKSWNKDSFGNIHSNVKQAYQDVDDIQNLIDSNGPNELLLDQEKIAQINLEKTLLMEEMFWSEKSKVKWHTDGDRNTAYFHRVAKIKNTSSLISTLRNGDIVLNSTEEVSAHVVDHFSSLFNDSAPFVDNGLVEEVIPCLVTDRINNMLTILPSHDEIKSAVFGLNNDSAPGPDGFGAVFFQTYWDIIKQDVINAVLQFFTTGWLSPNFNANILVLIPKITIAESVNQYRPIAIANFKFKLISKILADRLAPLMPAITSIQQRGFIKGRSIKDYICLTSEAINVLHRKCASGNIALKVDIAKAFDTLNWNFLLKTLKCFGFSSRFCNWIHSILLSARISISINGKQHGYFSCSRGVRQGDPLSPLLFCLAEEVISRSITKLVREGKLKLIKGSRNMDVPSHILYADDFMLFCKASNSNVQALTDLFLRYAEISGQQVNPQKSFIYGGSISHSRLNQIADTFGFNIGSLPFTYLGVPIFKGKPKRAHLQSIADKVKSKLAGWKASLLTIAGRDSMFWNHSHDGNLSLKEAYSFQCPAPQNIHWAKSIWHHAIPPSKSLLVWRCFHGKLPTDDNLILRGCNLPSMNQKRFADKSIHVNTAINQIIASVSLTGNISNLHANSSMSEFVILKALHIQMHFSKAPVIKEVLWQPPILNWMKCNSDGASLGNPGNSSCGGIFRNAEAIFKGAFAINLGIQSSLFAELMGAMIAIEIAHQNGWKQLWLETDSMLVIAAFKDLKTVPCVLRNRWENCIYLTSSMDFFVSHIYREGNSCADAMANLSLSLPHTSTHSWWSSMPQLMSIDFARNRYSESLYVVLSLGGLYYFVSGKNNLAVPLLALSGCARSNGVLNAGYICFQTMRRGYHALFQNKNVPVRRTMDAHDITDGRSGREGWDLDIAVVGALRSICIFAPFVAFQAYGYYNMRVGRSPDETRPWCNARIPLLYNYIQSHYWNVGFLRYFQLKQLPNFLLASPILSLAFYSVVHYAKSRPQIFFSLGFDTTIEEKSCGVVFLSKDLSRFKVAGNVEKSSVRAEEHFNVRRRKNVMKGDVSNVPIESEPEARSSYLSASVLPFVLHLGFMAGTAFLVMHVQVATRFLSASPPLYWFAAYIMTYPAKYLRWGYLIDMSLSLKIAMSLSLNIM</sequence>
<dbReference type="InterPro" id="IPR036397">
    <property type="entry name" value="RNaseH_sf"/>
</dbReference>
<evidence type="ECO:0000256" key="4">
    <source>
        <dbReference type="ARBA" id="ARBA00022502"/>
    </source>
</evidence>
<feature type="domain" description="Reverse transcriptase" evidence="13">
    <location>
        <begin position="958"/>
        <end position="1237"/>
    </location>
</feature>
<evidence type="ECO:0000313" key="15">
    <source>
        <dbReference type="Proteomes" id="UP000242715"/>
    </source>
</evidence>
<feature type="region of interest" description="Disordered" evidence="11">
    <location>
        <begin position="362"/>
        <end position="391"/>
    </location>
</feature>
<evidence type="ECO:0000256" key="9">
    <source>
        <dbReference type="ARBA" id="ARBA00022989"/>
    </source>
</evidence>
<dbReference type="PANTHER" id="PTHR12468:SF2">
    <property type="entry name" value="GPI MANNOSYLTRANSFERASE 2"/>
    <property type="match status" value="1"/>
</dbReference>
<dbReference type="Pfam" id="PF13966">
    <property type="entry name" value="zf-RVT"/>
    <property type="match status" value="1"/>
</dbReference>
<dbReference type="InterPro" id="IPR000477">
    <property type="entry name" value="RT_dom"/>
</dbReference>
<accession>A0A2Z6P918</accession>
<dbReference type="InterPro" id="IPR036691">
    <property type="entry name" value="Endo/exonu/phosph_ase_sf"/>
</dbReference>
<feature type="transmembrane region" description="Helical" evidence="12">
    <location>
        <begin position="82"/>
        <end position="103"/>
    </location>
</feature>
<dbReference type="InterPro" id="IPR044730">
    <property type="entry name" value="RNase_H-like_dom_plant"/>
</dbReference>
<keyword evidence="15" id="KW-1185">Reference proteome</keyword>
<dbReference type="Proteomes" id="UP000242715">
    <property type="component" value="Unassembled WGS sequence"/>
</dbReference>
<dbReference type="Pfam" id="PF14111">
    <property type="entry name" value="DUF4283"/>
    <property type="match status" value="1"/>
</dbReference>
<dbReference type="CDD" id="cd01650">
    <property type="entry name" value="RT_nLTR_like"/>
    <property type="match status" value="1"/>
</dbReference>